<feature type="domain" description="Cytochrome c" evidence="7">
    <location>
        <begin position="165"/>
        <end position="257"/>
    </location>
</feature>
<evidence type="ECO:0000256" key="3">
    <source>
        <dbReference type="ARBA" id="ARBA00023004"/>
    </source>
</evidence>
<evidence type="ECO:0000313" key="9">
    <source>
        <dbReference type="Proteomes" id="UP001302719"/>
    </source>
</evidence>
<feature type="coiled-coil region" evidence="5">
    <location>
        <begin position="111"/>
        <end position="138"/>
    </location>
</feature>
<dbReference type="EMBL" id="CP116967">
    <property type="protein sequence ID" value="WNM59363.1"/>
    <property type="molecule type" value="Genomic_DNA"/>
</dbReference>
<dbReference type="KEGG" id="nall:PP769_06260"/>
<keyword evidence="3 4" id="KW-0408">Iron</keyword>
<keyword evidence="6" id="KW-0812">Transmembrane</keyword>
<keyword evidence="1 4" id="KW-0349">Heme</keyword>
<evidence type="ECO:0000256" key="1">
    <source>
        <dbReference type="ARBA" id="ARBA00022617"/>
    </source>
</evidence>
<dbReference type="GO" id="GO:0020037">
    <property type="term" value="F:heme binding"/>
    <property type="evidence" value="ECO:0007669"/>
    <property type="project" value="InterPro"/>
</dbReference>
<keyword evidence="6" id="KW-1133">Transmembrane helix</keyword>
<sequence length="270" mass="29457">MANQSFAKSVMKKTAVGVIIGLLLVVGAKYTHFPPVFQIMFFLYAILGALVFILLDAPAMKRLEGVKAVGALVVFYLLLSGLYIAGASILPQFDPEDEKGKIEKVLKLRRAQTEQGKADELIARAKELDERAKAISKQLSSLGADAKVEVAVATSGGGGGAASGDLVAIGKEQWELQECYNCHKLYGQGGKKRGPEMDNIGNLMTVEQLKEKIIDPKSWKAEGFDKDYDKGKMPDKYKDLMFPQEIDALVAFLASLKDESVKTPKPIKMN</sequence>
<proteinExistence type="predicted"/>
<dbReference type="AlphaFoldDB" id="A0AA96GCP7"/>
<reference evidence="8 9" key="1">
    <citation type="submission" date="2023-01" db="EMBL/GenBank/DDBJ databases">
        <title>Cultivation and genomic characterization of new, ubiquitous marine nitrite-oxidizing bacteria from the Nitrospirales.</title>
        <authorList>
            <person name="Mueller A.J."/>
            <person name="Daebeler A."/>
            <person name="Herbold C.W."/>
            <person name="Kirkegaard R.H."/>
            <person name="Daims H."/>
        </authorList>
    </citation>
    <scope>NUCLEOTIDE SEQUENCE [LARGE SCALE GENOMIC DNA]</scope>
    <source>
        <strain evidence="8 9">VA</strain>
    </source>
</reference>
<gene>
    <name evidence="8" type="ORF">PP769_06260</name>
</gene>
<accession>A0AA96GCP7</accession>
<dbReference type="Proteomes" id="UP001302719">
    <property type="component" value="Chromosome"/>
</dbReference>
<dbReference type="InterPro" id="IPR036909">
    <property type="entry name" value="Cyt_c-like_dom_sf"/>
</dbReference>
<feature type="transmembrane region" description="Helical" evidence="6">
    <location>
        <begin position="69"/>
        <end position="90"/>
    </location>
</feature>
<evidence type="ECO:0000256" key="6">
    <source>
        <dbReference type="SAM" id="Phobius"/>
    </source>
</evidence>
<dbReference type="Pfam" id="PF00034">
    <property type="entry name" value="Cytochrom_C"/>
    <property type="match status" value="1"/>
</dbReference>
<name>A0AA96GCP7_9BACT</name>
<dbReference type="PROSITE" id="PS51007">
    <property type="entry name" value="CYTC"/>
    <property type="match status" value="1"/>
</dbReference>
<dbReference type="GO" id="GO:0009055">
    <property type="term" value="F:electron transfer activity"/>
    <property type="evidence" value="ECO:0007669"/>
    <property type="project" value="InterPro"/>
</dbReference>
<dbReference type="GO" id="GO:0046872">
    <property type="term" value="F:metal ion binding"/>
    <property type="evidence" value="ECO:0007669"/>
    <property type="project" value="UniProtKB-KW"/>
</dbReference>
<feature type="transmembrane region" description="Helical" evidence="6">
    <location>
        <begin position="38"/>
        <end position="57"/>
    </location>
</feature>
<keyword evidence="2 4" id="KW-0479">Metal-binding</keyword>
<keyword evidence="5" id="KW-0175">Coiled coil</keyword>
<protein>
    <submittedName>
        <fullName evidence="8">Cytochrome c</fullName>
    </submittedName>
</protein>
<evidence type="ECO:0000256" key="2">
    <source>
        <dbReference type="ARBA" id="ARBA00022723"/>
    </source>
</evidence>
<organism evidence="8 9">
    <name type="scientific">Candidatus Nitrospira allomarina</name>
    <dbReference type="NCBI Taxonomy" id="3020900"/>
    <lineage>
        <taxon>Bacteria</taxon>
        <taxon>Pseudomonadati</taxon>
        <taxon>Nitrospirota</taxon>
        <taxon>Nitrospiria</taxon>
        <taxon>Nitrospirales</taxon>
        <taxon>Nitrospiraceae</taxon>
        <taxon>Nitrospira</taxon>
    </lineage>
</organism>
<evidence type="ECO:0000256" key="4">
    <source>
        <dbReference type="PROSITE-ProRule" id="PRU00433"/>
    </source>
</evidence>
<keyword evidence="6" id="KW-0472">Membrane</keyword>
<evidence type="ECO:0000259" key="7">
    <source>
        <dbReference type="PROSITE" id="PS51007"/>
    </source>
</evidence>
<dbReference type="SUPFAM" id="SSF46626">
    <property type="entry name" value="Cytochrome c"/>
    <property type="match status" value="1"/>
</dbReference>
<dbReference type="Gene3D" id="1.10.760.10">
    <property type="entry name" value="Cytochrome c-like domain"/>
    <property type="match status" value="1"/>
</dbReference>
<dbReference type="RefSeq" id="WP_312646096.1">
    <property type="nucleotide sequence ID" value="NZ_CP116967.1"/>
</dbReference>
<evidence type="ECO:0000313" key="8">
    <source>
        <dbReference type="EMBL" id="WNM59363.1"/>
    </source>
</evidence>
<keyword evidence="9" id="KW-1185">Reference proteome</keyword>
<evidence type="ECO:0000256" key="5">
    <source>
        <dbReference type="SAM" id="Coils"/>
    </source>
</evidence>
<dbReference type="InterPro" id="IPR009056">
    <property type="entry name" value="Cyt_c-like_dom"/>
</dbReference>